<evidence type="ECO:0000313" key="2">
    <source>
        <dbReference type="Proteomes" id="UP000642070"/>
    </source>
</evidence>
<protein>
    <submittedName>
        <fullName evidence="1">Uncharacterized protein</fullName>
    </submittedName>
</protein>
<evidence type="ECO:0000313" key="1">
    <source>
        <dbReference type="EMBL" id="GGM89869.1"/>
    </source>
</evidence>
<proteinExistence type="predicted"/>
<gene>
    <name evidence="1" type="ORF">GCM10007977_109920</name>
</gene>
<keyword evidence="2" id="KW-1185">Reference proteome</keyword>
<dbReference type="Proteomes" id="UP000642070">
    <property type="component" value="Unassembled WGS sequence"/>
</dbReference>
<accession>A0A917X8Y1</accession>
<dbReference type="RefSeq" id="WP_190258121.1">
    <property type="nucleotide sequence ID" value="NZ_BMPI01000135.1"/>
</dbReference>
<dbReference type="EMBL" id="BMPI01000135">
    <property type="protein sequence ID" value="GGM89869.1"/>
    <property type="molecule type" value="Genomic_DNA"/>
</dbReference>
<reference evidence="1" key="1">
    <citation type="journal article" date="2014" name="Int. J. Syst. Evol. Microbiol.">
        <title>Complete genome sequence of Corynebacterium casei LMG S-19264T (=DSM 44701T), isolated from a smear-ripened cheese.</title>
        <authorList>
            <consortium name="US DOE Joint Genome Institute (JGI-PGF)"/>
            <person name="Walter F."/>
            <person name="Albersmeier A."/>
            <person name="Kalinowski J."/>
            <person name="Ruckert C."/>
        </authorList>
    </citation>
    <scope>NUCLEOTIDE SEQUENCE</scope>
    <source>
        <strain evidence="1">JCM 19831</strain>
    </source>
</reference>
<reference evidence="1" key="2">
    <citation type="submission" date="2020-09" db="EMBL/GenBank/DDBJ databases">
        <authorList>
            <person name="Sun Q."/>
            <person name="Ohkuma M."/>
        </authorList>
    </citation>
    <scope>NUCLEOTIDE SEQUENCE</scope>
    <source>
        <strain evidence="1">JCM 19831</strain>
    </source>
</reference>
<comment type="caution">
    <text evidence="1">The sequence shown here is derived from an EMBL/GenBank/DDBJ whole genome shotgun (WGS) entry which is preliminary data.</text>
</comment>
<sequence>MAIDDETVTLTEAAAILNIDNPRSARRALDRAQVKAVSRAPGRGGENVYRRADVESVKRRGRGFRTDRRSG</sequence>
<dbReference type="AlphaFoldDB" id="A0A917X8Y1"/>
<name>A0A917X8Y1_9ACTN</name>
<organism evidence="1 2">
    <name type="scientific">Dactylosporangium sucinum</name>
    <dbReference type="NCBI Taxonomy" id="1424081"/>
    <lineage>
        <taxon>Bacteria</taxon>
        <taxon>Bacillati</taxon>
        <taxon>Actinomycetota</taxon>
        <taxon>Actinomycetes</taxon>
        <taxon>Micromonosporales</taxon>
        <taxon>Micromonosporaceae</taxon>
        <taxon>Dactylosporangium</taxon>
    </lineage>
</organism>